<dbReference type="InterPro" id="IPR053182">
    <property type="entry name" value="YobU-like_regulator"/>
</dbReference>
<dbReference type="PANTHER" id="PTHR36444:SF2">
    <property type="entry name" value="TRANSCRIPTIONAL REGULATOR PROTEIN YOBU-RELATED"/>
    <property type="match status" value="1"/>
</dbReference>
<protein>
    <submittedName>
        <fullName evidence="2">GyrI-like domain-containing protein</fullName>
    </submittedName>
</protein>
<dbReference type="InterPro" id="IPR010499">
    <property type="entry name" value="AraC_E-bd"/>
</dbReference>
<dbReference type="InterPro" id="IPR011256">
    <property type="entry name" value="Reg_factor_effector_dom_sf"/>
</dbReference>
<proteinExistence type="predicted"/>
<dbReference type="SMART" id="SM00871">
    <property type="entry name" value="AraC_E_bind"/>
    <property type="match status" value="1"/>
</dbReference>
<dbReference type="PANTHER" id="PTHR36444">
    <property type="entry name" value="TRANSCRIPTIONAL REGULATOR PROTEIN YOBU-RELATED"/>
    <property type="match status" value="1"/>
</dbReference>
<evidence type="ECO:0000259" key="1">
    <source>
        <dbReference type="SMART" id="SM00871"/>
    </source>
</evidence>
<evidence type="ECO:0000313" key="2">
    <source>
        <dbReference type="EMBL" id="MFD1294208.1"/>
    </source>
</evidence>
<dbReference type="Gene3D" id="3.20.80.10">
    <property type="entry name" value="Regulatory factor, effector binding domain"/>
    <property type="match status" value="1"/>
</dbReference>
<gene>
    <name evidence="2" type="ORF">ACFQ5N_10205</name>
</gene>
<accession>A0ABW3WR02</accession>
<feature type="domain" description="AraC effector-binding" evidence="1">
    <location>
        <begin position="1"/>
        <end position="158"/>
    </location>
</feature>
<dbReference type="RefSeq" id="WP_386809399.1">
    <property type="nucleotide sequence ID" value="NZ_JBHTMV010000004.1"/>
</dbReference>
<organism evidence="2 3">
    <name type="scientific">Lutibacter holmesii</name>
    <dbReference type="NCBI Taxonomy" id="1137985"/>
    <lineage>
        <taxon>Bacteria</taxon>
        <taxon>Pseudomonadati</taxon>
        <taxon>Bacteroidota</taxon>
        <taxon>Flavobacteriia</taxon>
        <taxon>Flavobacteriales</taxon>
        <taxon>Flavobacteriaceae</taxon>
        <taxon>Lutibacter</taxon>
    </lineage>
</organism>
<dbReference type="Proteomes" id="UP001597241">
    <property type="component" value="Unassembled WGS sequence"/>
</dbReference>
<reference evidence="3" key="1">
    <citation type="journal article" date="2019" name="Int. J. Syst. Evol. Microbiol.">
        <title>The Global Catalogue of Microorganisms (GCM) 10K type strain sequencing project: providing services to taxonomists for standard genome sequencing and annotation.</title>
        <authorList>
            <consortium name="The Broad Institute Genomics Platform"/>
            <consortium name="The Broad Institute Genome Sequencing Center for Infectious Disease"/>
            <person name="Wu L."/>
            <person name="Ma J."/>
        </authorList>
    </citation>
    <scope>NUCLEOTIDE SEQUENCE [LARGE SCALE GENOMIC DNA]</scope>
    <source>
        <strain evidence="3">CCUG 62221</strain>
    </source>
</reference>
<comment type="caution">
    <text evidence="2">The sequence shown here is derived from an EMBL/GenBank/DDBJ whole genome shotgun (WGS) entry which is preliminary data.</text>
</comment>
<dbReference type="EMBL" id="JBHTMV010000004">
    <property type="protein sequence ID" value="MFD1294208.1"/>
    <property type="molecule type" value="Genomic_DNA"/>
</dbReference>
<dbReference type="SUPFAM" id="SSF55136">
    <property type="entry name" value="Probable bacterial effector-binding domain"/>
    <property type="match status" value="1"/>
</dbReference>
<keyword evidence="3" id="KW-1185">Reference proteome</keyword>
<sequence>MQATITQLSEKKLVGNSLKMSLSADKTAALWKSFMPLQKLIKHRVDSNLIAMQVYSKSLIFKDFNPQTEFTKCAMVSVHKFEDIPKELETRILEGGLYVVFIHKGAAKDFPKTANYIFNEWLPNSEYELDQRPHFEVLGANYNPMDAQAEEEVWIPIKPVASHS</sequence>
<dbReference type="InterPro" id="IPR029442">
    <property type="entry name" value="GyrI-like"/>
</dbReference>
<name>A0ABW3WR02_9FLAO</name>
<dbReference type="Pfam" id="PF06445">
    <property type="entry name" value="GyrI-like"/>
    <property type="match status" value="1"/>
</dbReference>
<evidence type="ECO:0000313" key="3">
    <source>
        <dbReference type="Proteomes" id="UP001597241"/>
    </source>
</evidence>